<organism evidence="2 3">
    <name type="scientific">Microscilla marina ATCC 23134</name>
    <dbReference type="NCBI Taxonomy" id="313606"/>
    <lineage>
        <taxon>Bacteria</taxon>
        <taxon>Pseudomonadati</taxon>
        <taxon>Bacteroidota</taxon>
        <taxon>Cytophagia</taxon>
        <taxon>Cytophagales</taxon>
        <taxon>Microscillaceae</taxon>
        <taxon>Microscilla</taxon>
    </lineage>
</organism>
<dbReference type="Pfam" id="PF13715">
    <property type="entry name" value="CarbopepD_reg_2"/>
    <property type="match status" value="1"/>
</dbReference>
<dbReference type="EMBL" id="AAWS01000050">
    <property type="protein sequence ID" value="EAY25331.1"/>
    <property type="molecule type" value="Genomic_DNA"/>
</dbReference>
<dbReference type="InterPro" id="IPR008969">
    <property type="entry name" value="CarboxyPept-like_regulatory"/>
</dbReference>
<dbReference type="InterPro" id="IPR032508">
    <property type="entry name" value="FecR_C"/>
</dbReference>
<evidence type="ECO:0000313" key="3">
    <source>
        <dbReference type="Proteomes" id="UP000004095"/>
    </source>
</evidence>
<sequence length="463" mass="53907">MPDSFGQSVNLSKIVSCNYKNKTLQVILKKLEKKYRLRFSYSSSLLPLDKKLTLSVRKQPLKKTLHQLFNPLDIQYALIGNQLVLKKQAVNPRSYLSFSTPIVDQKPVTSKVEISIIDAASGATIPKAHIFKSDSILVGTSGPQGRFSIRLSPTQEVTLTFSHVSYEPVTKVINPSTQKEYAIWLIPKIEELKGVTISIDRDKRWKKLFNKFKDDFLGTSANAAQCKILNPWVVEFLETAQGIKLKKKSEDTLEIENYALGYKLMFLLSKFVLRNDDVYYKGQCWFSDLSPKNKKQQRRWQRNRRRAYKGSFNHFLAAMAHNRVTKEGFEVMVSKYPPYKSNGFYFSVPHKELLRPGKKQGEHLFVSPYYVKVTYYGELEEYNYIKWYKRSNPWVRGHLKPRAQLSWIWLGAGIVKFNSKGRILNDAERVIRYGYWAWERVGEMLPYQYLAEAYTQLAQKNKR</sequence>
<keyword evidence="3" id="KW-1185">Reference proteome</keyword>
<accession>A1ZW93</accession>
<dbReference type="Proteomes" id="UP000004095">
    <property type="component" value="Unassembled WGS sequence"/>
</dbReference>
<evidence type="ECO:0000313" key="2">
    <source>
        <dbReference type="EMBL" id="EAY25331.1"/>
    </source>
</evidence>
<dbReference type="Pfam" id="PF16344">
    <property type="entry name" value="FecR_C"/>
    <property type="match status" value="1"/>
</dbReference>
<protein>
    <recommendedName>
        <fullName evidence="1">Protein FecR C-terminal domain-containing protein</fullName>
    </recommendedName>
</protein>
<name>A1ZW93_MICM2</name>
<dbReference type="SUPFAM" id="SSF49464">
    <property type="entry name" value="Carboxypeptidase regulatory domain-like"/>
    <property type="match status" value="1"/>
</dbReference>
<reference evidence="2 3" key="1">
    <citation type="submission" date="2007-01" db="EMBL/GenBank/DDBJ databases">
        <authorList>
            <person name="Haygood M."/>
            <person name="Podell S."/>
            <person name="Anderson C."/>
            <person name="Hopkinson B."/>
            <person name="Roe K."/>
            <person name="Barbeau K."/>
            <person name="Gaasterland T."/>
            <person name="Ferriera S."/>
            <person name="Johnson J."/>
            <person name="Kravitz S."/>
            <person name="Beeson K."/>
            <person name="Sutton G."/>
            <person name="Rogers Y.-H."/>
            <person name="Friedman R."/>
            <person name="Frazier M."/>
            <person name="Venter J.C."/>
        </authorList>
    </citation>
    <scope>NUCLEOTIDE SEQUENCE [LARGE SCALE GENOMIC DNA]</scope>
    <source>
        <strain evidence="2 3">ATCC 23134</strain>
    </source>
</reference>
<dbReference type="AlphaFoldDB" id="A1ZW93"/>
<proteinExistence type="predicted"/>
<dbReference type="Gene3D" id="3.55.50.30">
    <property type="match status" value="1"/>
</dbReference>
<dbReference type="eggNOG" id="COG1629">
    <property type="taxonomic scope" value="Bacteria"/>
</dbReference>
<dbReference type="eggNOG" id="COG3078">
    <property type="taxonomic scope" value="Bacteria"/>
</dbReference>
<gene>
    <name evidence="2" type="ORF">M23134_04512</name>
</gene>
<feature type="domain" description="Protein FecR C-terminal" evidence="1">
    <location>
        <begin position="19"/>
        <end position="83"/>
    </location>
</feature>
<evidence type="ECO:0000259" key="1">
    <source>
        <dbReference type="Pfam" id="PF16344"/>
    </source>
</evidence>
<comment type="caution">
    <text evidence="2">The sequence shown here is derived from an EMBL/GenBank/DDBJ whole genome shotgun (WGS) entry which is preliminary data.</text>
</comment>